<dbReference type="PANTHER" id="PTHR21022">
    <property type="entry name" value="PREPHENATE DEHYDRATASE P PROTEIN"/>
    <property type="match status" value="1"/>
</dbReference>
<dbReference type="AlphaFoldDB" id="A0A094QR61"/>
<evidence type="ECO:0000256" key="6">
    <source>
        <dbReference type="ARBA" id="ARBA00023239"/>
    </source>
</evidence>
<dbReference type="CDD" id="cd04905">
    <property type="entry name" value="ACT_CM-PDT"/>
    <property type="match status" value="1"/>
</dbReference>
<feature type="domain" description="ACT" evidence="9">
    <location>
        <begin position="198"/>
        <end position="275"/>
    </location>
</feature>
<organism evidence="10">
    <name type="scientific">freshwater metagenome</name>
    <dbReference type="NCBI Taxonomy" id="449393"/>
    <lineage>
        <taxon>unclassified sequences</taxon>
        <taxon>metagenomes</taxon>
        <taxon>ecological metagenomes</taxon>
    </lineage>
</organism>
<dbReference type="GO" id="GO:0009094">
    <property type="term" value="P:L-phenylalanine biosynthetic process"/>
    <property type="evidence" value="ECO:0007669"/>
    <property type="project" value="UniProtKB-UniPathway"/>
</dbReference>
<name>A0A094QR61_9ZZZZ</name>
<dbReference type="UniPathway" id="UPA00121">
    <property type="reaction ID" value="UER00345"/>
</dbReference>
<dbReference type="Gene3D" id="3.40.190.10">
    <property type="entry name" value="Periplasmic binding protein-like II"/>
    <property type="match status" value="2"/>
</dbReference>
<evidence type="ECO:0000256" key="4">
    <source>
        <dbReference type="ARBA" id="ARBA00023141"/>
    </source>
</evidence>
<dbReference type="InterPro" id="IPR008242">
    <property type="entry name" value="Chor_mutase/pphenate_deHydtase"/>
</dbReference>
<comment type="caution">
    <text evidence="10">The sequence shown here is derived from an EMBL/GenBank/DDBJ whole genome shotgun (WGS) entry which is preliminary data.</text>
</comment>
<dbReference type="InterPro" id="IPR001086">
    <property type="entry name" value="Preph_deHydtase"/>
</dbReference>
<dbReference type="FunFam" id="3.40.190.10:FF:000064">
    <property type="entry name" value="Prephenate dehydratase"/>
    <property type="match status" value="1"/>
</dbReference>
<dbReference type="Pfam" id="PF00800">
    <property type="entry name" value="PDT"/>
    <property type="match status" value="1"/>
</dbReference>
<keyword evidence="6" id="KW-0456">Lyase</keyword>
<dbReference type="GO" id="GO:0005737">
    <property type="term" value="C:cytoplasm"/>
    <property type="evidence" value="ECO:0007669"/>
    <property type="project" value="TreeGrafter"/>
</dbReference>
<dbReference type="InterPro" id="IPR002912">
    <property type="entry name" value="ACT_dom"/>
</dbReference>
<dbReference type="PANTHER" id="PTHR21022:SF19">
    <property type="entry name" value="PREPHENATE DEHYDRATASE-RELATED"/>
    <property type="match status" value="1"/>
</dbReference>
<dbReference type="GO" id="GO:0004664">
    <property type="term" value="F:prephenate dehydratase activity"/>
    <property type="evidence" value="ECO:0007669"/>
    <property type="project" value="UniProtKB-EC"/>
</dbReference>
<dbReference type="FunFam" id="3.30.70.260:FF:000012">
    <property type="entry name" value="Prephenate dehydratase"/>
    <property type="match status" value="1"/>
</dbReference>
<dbReference type="Gene3D" id="3.30.70.260">
    <property type="match status" value="1"/>
</dbReference>
<keyword evidence="4" id="KW-0057">Aromatic amino acid biosynthesis</keyword>
<evidence type="ECO:0000259" key="9">
    <source>
        <dbReference type="PROSITE" id="PS51671"/>
    </source>
</evidence>
<sequence>MSPITTYAYLGPTGTFTEAALRQITGESDVLVPYSNVTAALDAVRDGKAEKVLVPIENSVEGVVSRTLDELAVGTPLVVTAETTLPVSFSLMVLPENVGKPITKIATHPHAEAQCRSYIAKNYPQAEVVEMSSTAGAAKGLKDGNYDAAIASEIAAKNYGLKVIASDIGDNTGAVTRFVVAQKPGETPKPTGNDRTSLVAFIGIDHAGALLEILTEFAKQDVNLTFIQSRPTGRELGHYHFIIDAEGHIADPKVAAAIEGVRKICEDIRFLGSYPRVGKSN</sequence>
<dbReference type="NCBIfam" id="NF008865">
    <property type="entry name" value="PRK11898.1"/>
    <property type="match status" value="1"/>
</dbReference>
<evidence type="ECO:0000256" key="1">
    <source>
        <dbReference type="ARBA" id="ARBA00004741"/>
    </source>
</evidence>
<evidence type="ECO:0000256" key="7">
    <source>
        <dbReference type="ARBA" id="ARBA00047848"/>
    </source>
</evidence>
<keyword evidence="3" id="KW-0028">Amino-acid biosynthesis</keyword>
<comment type="catalytic activity">
    <reaction evidence="7">
        <text>prephenate + H(+) = 3-phenylpyruvate + CO2 + H2O</text>
        <dbReference type="Rhea" id="RHEA:21648"/>
        <dbReference type="ChEBI" id="CHEBI:15377"/>
        <dbReference type="ChEBI" id="CHEBI:15378"/>
        <dbReference type="ChEBI" id="CHEBI:16526"/>
        <dbReference type="ChEBI" id="CHEBI:18005"/>
        <dbReference type="ChEBI" id="CHEBI:29934"/>
        <dbReference type="EC" id="4.2.1.51"/>
    </reaction>
</comment>
<feature type="domain" description="Prephenate dehydratase" evidence="8">
    <location>
        <begin position="6"/>
        <end position="183"/>
    </location>
</feature>
<evidence type="ECO:0000256" key="5">
    <source>
        <dbReference type="ARBA" id="ARBA00023222"/>
    </source>
</evidence>
<evidence type="ECO:0000256" key="2">
    <source>
        <dbReference type="ARBA" id="ARBA00013147"/>
    </source>
</evidence>
<dbReference type="Pfam" id="PF01842">
    <property type="entry name" value="ACT"/>
    <property type="match status" value="1"/>
</dbReference>
<dbReference type="PROSITE" id="PS51171">
    <property type="entry name" value="PREPHENATE_DEHYDR_3"/>
    <property type="match status" value="1"/>
</dbReference>
<keyword evidence="5" id="KW-0584">Phenylalanine biosynthesis</keyword>
<evidence type="ECO:0000313" key="10">
    <source>
        <dbReference type="EMBL" id="KGA17156.1"/>
    </source>
</evidence>
<dbReference type="SUPFAM" id="SSF55021">
    <property type="entry name" value="ACT-like"/>
    <property type="match status" value="1"/>
</dbReference>
<proteinExistence type="predicted"/>
<evidence type="ECO:0000256" key="3">
    <source>
        <dbReference type="ARBA" id="ARBA00022605"/>
    </source>
</evidence>
<dbReference type="EC" id="4.2.1.51" evidence="2"/>
<dbReference type="PROSITE" id="PS51671">
    <property type="entry name" value="ACT"/>
    <property type="match status" value="1"/>
</dbReference>
<comment type="pathway">
    <text evidence="1">Amino-acid biosynthesis; L-phenylalanine biosynthesis; phenylpyruvate from prephenate: step 1/1.</text>
</comment>
<dbReference type="InterPro" id="IPR045865">
    <property type="entry name" value="ACT-like_dom_sf"/>
</dbReference>
<reference evidence="10" key="1">
    <citation type="submission" date="2014-06" db="EMBL/GenBank/DDBJ databases">
        <title>Key roles for freshwater Actinobacteria revealed by deep metagenomic sequencing.</title>
        <authorList>
            <person name="Ghai R."/>
            <person name="Mizuno C.M."/>
            <person name="Picazo A."/>
            <person name="Camacho A."/>
            <person name="Rodriguez-Valera F."/>
        </authorList>
    </citation>
    <scope>NUCLEOTIDE SEQUENCE</scope>
</reference>
<dbReference type="SUPFAM" id="SSF53850">
    <property type="entry name" value="Periplasmic binding protein-like II"/>
    <property type="match status" value="1"/>
</dbReference>
<dbReference type="PIRSF" id="PIRSF001500">
    <property type="entry name" value="Chor_mut_pdt_Ppr"/>
    <property type="match status" value="1"/>
</dbReference>
<gene>
    <name evidence="10" type="ORF">GM51_11020</name>
</gene>
<protein>
    <recommendedName>
        <fullName evidence="2">prephenate dehydratase</fullName>
        <ecNumber evidence="2">4.2.1.51</ecNumber>
    </recommendedName>
</protein>
<dbReference type="CDD" id="cd13632">
    <property type="entry name" value="PBP2_Aa-PDT_like"/>
    <property type="match status" value="1"/>
</dbReference>
<dbReference type="EMBL" id="JNSL01000067">
    <property type="protein sequence ID" value="KGA17156.1"/>
    <property type="molecule type" value="Genomic_DNA"/>
</dbReference>
<evidence type="ECO:0000259" key="8">
    <source>
        <dbReference type="PROSITE" id="PS51171"/>
    </source>
</evidence>
<accession>A0A094QR61</accession>